<dbReference type="EMBL" id="JACHJL010000015">
    <property type="protein sequence ID" value="MBB5938324.1"/>
    <property type="molecule type" value="Genomic_DNA"/>
</dbReference>
<evidence type="ECO:0000313" key="2">
    <source>
        <dbReference type="Proteomes" id="UP000588098"/>
    </source>
</evidence>
<dbReference type="PANTHER" id="PTHR35526">
    <property type="entry name" value="ANTI-SIGMA-F FACTOR RSBW-RELATED"/>
    <property type="match status" value="1"/>
</dbReference>
<dbReference type="InterPro" id="IPR050267">
    <property type="entry name" value="Anti-sigma-factor_SerPK"/>
</dbReference>
<reference evidence="1 2" key="1">
    <citation type="submission" date="2020-08" db="EMBL/GenBank/DDBJ databases">
        <title>Genomic Encyclopedia of Type Strains, Phase III (KMG-III): the genomes of soil and plant-associated and newly described type strains.</title>
        <authorList>
            <person name="Whitman W."/>
        </authorList>
    </citation>
    <scope>NUCLEOTIDE SEQUENCE [LARGE SCALE GENOMIC DNA]</scope>
    <source>
        <strain evidence="1 2">CECT 8305</strain>
    </source>
</reference>
<keyword evidence="2" id="KW-1185">Reference proteome</keyword>
<dbReference type="CDD" id="cd16936">
    <property type="entry name" value="HATPase_RsbW-like"/>
    <property type="match status" value="1"/>
</dbReference>
<organism evidence="1 2">
    <name type="scientific">Streptomyces zagrosensis</name>
    <dbReference type="NCBI Taxonomy" id="1042984"/>
    <lineage>
        <taxon>Bacteria</taxon>
        <taxon>Bacillati</taxon>
        <taxon>Actinomycetota</taxon>
        <taxon>Actinomycetes</taxon>
        <taxon>Kitasatosporales</taxon>
        <taxon>Streptomycetaceae</taxon>
        <taxon>Streptomyces</taxon>
    </lineage>
</organism>
<dbReference type="AlphaFoldDB" id="A0A7W9V207"/>
<gene>
    <name evidence="1" type="ORF">FHS42_005412</name>
</gene>
<accession>A0A7W9V207</accession>
<protein>
    <submittedName>
        <fullName evidence="1">Anti-sigma regulatory factor (Ser/Thr protein kinase)</fullName>
    </submittedName>
</protein>
<dbReference type="SUPFAM" id="SSF55874">
    <property type="entry name" value="ATPase domain of HSP90 chaperone/DNA topoisomerase II/histidine kinase"/>
    <property type="match status" value="1"/>
</dbReference>
<evidence type="ECO:0000313" key="1">
    <source>
        <dbReference type="EMBL" id="MBB5938324.1"/>
    </source>
</evidence>
<proteinExistence type="predicted"/>
<dbReference type="PANTHER" id="PTHR35526:SF3">
    <property type="entry name" value="ANTI-SIGMA-F FACTOR RSBW"/>
    <property type="match status" value="1"/>
</dbReference>
<name>A0A7W9V207_9ACTN</name>
<dbReference type="InterPro" id="IPR036890">
    <property type="entry name" value="HATPase_C_sf"/>
</dbReference>
<dbReference type="RefSeq" id="WP_184575959.1">
    <property type="nucleotide sequence ID" value="NZ_JACHJL010000015.1"/>
</dbReference>
<dbReference type="Gene3D" id="3.30.565.10">
    <property type="entry name" value="Histidine kinase-like ATPase, C-terminal domain"/>
    <property type="match status" value="1"/>
</dbReference>
<comment type="caution">
    <text evidence="1">The sequence shown here is derived from an EMBL/GenBank/DDBJ whole genome shotgun (WGS) entry which is preliminary data.</text>
</comment>
<dbReference type="Proteomes" id="UP000588098">
    <property type="component" value="Unassembled WGS sequence"/>
</dbReference>
<sequence length="148" mass="16137">MSCDPRPRSEDWDYTLEFGLNPLAPTVARRALRLILDMHGVREVAGEAGLLAAELVTNSHRHAPGPAFLSVRRHGERGVRVSVFDTNSTLPALDADWDQRPDAEYGRGLGLIDRCADKWGGVAIGEEVFGLGGKAIWFELAEEGRDGA</sequence>